<feature type="transmembrane region" description="Helical" evidence="6">
    <location>
        <begin position="135"/>
        <end position="161"/>
    </location>
</feature>
<feature type="transmembrane region" description="Helical" evidence="6">
    <location>
        <begin position="21"/>
        <end position="41"/>
    </location>
</feature>
<dbReference type="GO" id="GO:0046677">
    <property type="term" value="P:response to antibiotic"/>
    <property type="evidence" value="ECO:0007669"/>
    <property type="project" value="UniProtKB-KW"/>
</dbReference>
<organism evidence="8 9">
    <name type="scientific">Corynebacterium spheniscorum</name>
    <dbReference type="NCBI Taxonomy" id="185761"/>
    <lineage>
        <taxon>Bacteria</taxon>
        <taxon>Bacillati</taxon>
        <taxon>Actinomycetota</taxon>
        <taxon>Actinomycetes</taxon>
        <taxon>Mycobacteriales</taxon>
        <taxon>Corynebacteriaceae</taxon>
        <taxon>Corynebacterium</taxon>
    </lineage>
</organism>
<evidence type="ECO:0000256" key="6">
    <source>
        <dbReference type="SAM" id="Phobius"/>
    </source>
</evidence>
<keyword evidence="4 6" id="KW-0472">Membrane</keyword>
<dbReference type="PANTHER" id="PTHR43229">
    <property type="entry name" value="NODULATION PROTEIN J"/>
    <property type="match status" value="1"/>
</dbReference>
<dbReference type="STRING" id="185761.SAMN05660282_01134"/>
<dbReference type="PIRSF" id="PIRSF006648">
    <property type="entry name" value="DrrB"/>
    <property type="match status" value="1"/>
</dbReference>
<dbReference type="EMBL" id="FOPJ01000005">
    <property type="protein sequence ID" value="SFG52032.1"/>
    <property type="molecule type" value="Genomic_DNA"/>
</dbReference>
<proteinExistence type="predicted"/>
<accession>A0A1I2SH23</accession>
<evidence type="ECO:0000313" key="9">
    <source>
        <dbReference type="Proteomes" id="UP000199065"/>
    </source>
</evidence>
<dbReference type="GO" id="GO:0140359">
    <property type="term" value="F:ABC-type transporter activity"/>
    <property type="evidence" value="ECO:0007669"/>
    <property type="project" value="InterPro"/>
</dbReference>
<sequence length="258" mass="28192">MANYIGVHGGRHITRLLHDRSLMLNTLVMPIVSVLIVVGLFGDFMKASQGLEELDLMPVTVMFIISAQLMNSQSVAASLVSERQRGITDRFFTTPGGITPYVWGTWWAVFLRLFVAGLTGPIITTIMGMRPSLPALGWLLFLNILVAATISIFAIGFSSLVKVPEATMIMTPFAFILMFLSAGIVPTESFISVVQPLVRINPITHAVRAGIALDDGPLAQVLGVKEALPELTIAVIFFAVILVFFAFIAFRKAKKNWL</sequence>
<dbReference type="OrthoDB" id="3370990at2"/>
<dbReference type="Proteomes" id="UP000199065">
    <property type="component" value="Unassembled WGS sequence"/>
</dbReference>
<dbReference type="RefSeq" id="WP_092285292.1">
    <property type="nucleotide sequence ID" value="NZ_FOPJ01000005.1"/>
</dbReference>
<dbReference type="AlphaFoldDB" id="A0A1I2SH23"/>
<evidence type="ECO:0000256" key="4">
    <source>
        <dbReference type="ARBA" id="ARBA00023136"/>
    </source>
</evidence>
<reference evidence="8 9" key="1">
    <citation type="submission" date="2016-10" db="EMBL/GenBank/DDBJ databases">
        <authorList>
            <person name="de Groot N.N."/>
        </authorList>
    </citation>
    <scope>NUCLEOTIDE SEQUENCE [LARGE SCALE GENOMIC DNA]</scope>
    <source>
        <strain>J11</strain>
        <strain evidence="9">PG 39</strain>
    </source>
</reference>
<evidence type="ECO:0000256" key="5">
    <source>
        <dbReference type="ARBA" id="ARBA00023251"/>
    </source>
</evidence>
<dbReference type="PANTHER" id="PTHR43229:SF2">
    <property type="entry name" value="NODULATION PROTEIN J"/>
    <property type="match status" value="1"/>
</dbReference>
<dbReference type="InterPro" id="IPR051784">
    <property type="entry name" value="Nod_factor_ABC_transporter"/>
</dbReference>
<comment type="subcellular location">
    <subcellularLocation>
        <location evidence="1">Membrane</location>
        <topology evidence="1">Multi-pass membrane protein</topology>
    </subcellularLocation>
</comment>
<evidence type="ECO:0000256" key="3">
    <source>
        <dbReference type="ARBA" id="ARBA00022989"/>
    </source>
</evidence>
<evidence type="ECO:0000256" key="1">
    <source>
        <dbReference type="ARBA" id="ARBA00004141"/>
    </source>
</evidence>
<evidence type="ECO:0000313" key="8">
    <source>
        <dbReference type="EMBL" id="SFG52032.1"/>
    </source>
</evidence>
<dbReference type="GO" id="GO:0043190">
    <property type="term" value="C:ATP-binding cassette (ABC) transporter complex"/>
    <property type="evidence" value="ECO:0007669"/>
    <property type="project" value="InterPro"/>
</dbReference>
<evidence type="ECO:0000256" key="2">
    <source>
        <dbReference type="ARBA" id="ARBA00022692"/>
    </source>
</evidence>
<keyword evidence="9" id="KW-1185">Reference proteome</keyword>
<keyword evidence="3 6" id="KW-1133">Transmembrane helix</keyword>
<evidence type="ECO:0000259" key="7">
    <source>
        <dbReference type="Pfam" id="PF01061"/>
    </source>
</evidence>
<dbReference type="InterPro" id="IPR000412">
    <property type="entry name" value="ABC_2_transport"/>
</dbReference>
<name>A0A1I2SH23_9CORY</name>
<dbReference type="Pfam" id="PF01061">
    <property type="entry name" value="ABC2_membrane"/>
    <property type="match status" value="1"/>
</dbReference>
<dbReference type="InterPro" id="IPR013525">
    <property type="entry name" value="ABC2_TM"/>
</dbReference>
<feature type="domain" description="ABC-2 type transporter transmembrane" evidence="7">
    <location>
        <begin position="11"/>
        <end position="209"/>
    </location>
</feature>
<keyword evidence="2 6" id="KW-0812">Transmembrane</keyword>
<keyword evidence="5" id="KW-0046">Antibiotic resistance</keyword>
<gene>
    <name evidence="8" type="ORF">SAMN05660282_01134</name>
</gene>
<feature type="transmembrane region" description="Helical" evidence="6">
    <location>
        <begin position="231"/>
        <end position="250"/>
    </location>
</feature>
<feature type="transmembrane region" description="Helical" evidence="6">
    <location>
        <begin position="101"/>
        <end position="123"/>
    </location>
</feature>
<feature type="transmembrane region" description="Helical" evidence="6">
    <location>
        <begin position="173"/>
        <end position="194"/>
    </location>
</feature>
<protein>
    <submittedName>
        <fullName evidence="8">ABC-2 type transporter</fullName>
    </submittedName>
</protein>
<feature type="transmembrane region" description="Helical" evidence="6">
    <location>
        <begin position="61"/>
        <end position="80"/>
    </location>
</feature>